<evidence type="ECO:0000313" key="4">
    <source>
        <dbReference type="EMBL" id="MER6979167.1"/>
    </source>
</evidence>
<keyword evidence="2" id="KW-0732">Signal</keyword>
<dbReference type="InterPro" id="IPR041183">
    <property type="entry name" value="Cyclophilin-like"/>
</dbReference>
<feature type="domain" description="Cyclophilin-like" evidence="3">
    <location>
        <begin position="69"/>
        <end position="165"/>
    </location>
</feature>
<feature type="signal peptide" evidence="2">
    <location>
        <begin position="1"/>
        <end position="31"/>
    </location>
</feature>
<dbReference type="EMBL" id="JBEPCU010000329">
    <property type="protein sequence ID" value="MER6979167.1"/>
    <property type="molecule type" value="Genomic_DNA"/>
</dbReference>
<organism evidence="4 5">
    <name type="scientific">Streptomyces carpinensis</name>
    <dbReference type="NCBI Taxonomy" id="66369"/>
    <lineage>
        <taxon>Bacteria</taxon>
        <taxon>Bacillati</taxon>
        <taxon>Actinomycetota</taxon>
        <taxon>Actinomycetes</taxon>
        <taxon>Kitasatosporales</taxon>
        <taxon>Streptomycetaceae</taxon>
        <taxon>Streptomyces</taxon>
    </lineage>
</organism>
<feature type="region of interest" description="Disordered" evidence="1">
    <location>
        <begin position="26"/>
        <end position="64"/>
    </location>
</feature>
<sequence length="178" mass="18024">MISVPLRALARAAPAAALLALTACSNGSPEAASPSGLSSSASPGRQQETAAPTTPPGSDRNTSMDIRVTLDGRPVDATLNNSPAARDLVTLLLLTLDLDDFHGTERIGCPPRKLNTSGAPEPTAAKAGDLAYYAPWGNLALFHRGGPSASADLLVLGQIHAGPDQLAGAGRITLEAAA</sequence>
<dbReference type="Pfam" id="PF18050">
    <property type="entry name" value="Cyclophil_like2"/>
    <property type="match status" value="1"/>
</dbReference>
<feature type="chain" id="PRO_5047536724" evidence="2">
    <location>
        <begin position="32"/>
        <end position="178"/>
    </location>
</feature>
<gene>
    <name evidence="4" type="ORF">ABT317_19790</name>
</gene>
<reference evidence="4 5" key="1">
    <citation type="submission" date="2024-06" db="EMBL/GenBank/DDBJ databases">
        <title>The Natural Products Discovery Center: Release of the First 8490 Sequenced Strains for Exploring Actinobacteria Biosynthetic Diversity.</title>
        <authorList>
            <person name="Kalkreuter E."/>
            <person name="Kautsar S.A."/>
            <person name="Yang D."/>
            <person name="Bader C.D."/>
            <person name="Teijaro C.N."/>
            <person name="Fluegel L."/>
            <person name="Davis C.M."/>
            <person name="Simpson J.R."/>
            <person name="Lauterbach L."/>
            <person name="Steele A.D."/>
            <person name="Gui C."/>
            <person name="Meng S."/>
            <person name="Li G."/>
            <person name="Viehrig K."/>
            <person name="Ye F."/>
            <person name="Su P."/>
            <person name="Kiefer A.F."/>
            <person name="Nichols A."/>
            <person name="Cepeda A.J."/>
            <person name="Yan W."/>
            <person name="Fan B."/>
            <person name="Jiang Y."/>
            <person name="Adhikari A."/>
            <person name="Zheng C.-J."/>
            <person name="Schuster L."/>
            <person name="Cowan T.M."/>
            <person name="Smanski M.J."/>
            <person name="Chevrette M.G."/>
            <person name="De Carvalho L.P.S."/>
            <person name="Shen B."/>
        </authorList>
    </citation>
    <scope>NUCLEOTIDE SEQUENCE [LARGE SCALE GENOMIC DNA]</scope>
    <source>
        <strain evidence="4 5">NPDC000634</strain>
    </source>
</reference>
<name>A0ABV1W4P9_9ACTN</name>
<evidence type="ECO:0000256" key="1">
    <source>
        <dbReference type="SAM" id="MobiDB-lite"/>
    </source>
</evidence>
<feature type="compositionally biased region" description="Low complexity" evidence="1">
    <location>
        <begin position="26"/>
        <end position="44"/>
    </location>
</feature>
<proteinExistence type="predicted"/>
<comment type="caution">
    <text evidence="4">The sequence shown here is derived from an EMBL/GenBank/DDBJ whole genome shotgun (WGS) entry which is preliminary data.</text>
</comment>
<evidence type="ECO:0000259" key="3">
    <source>
        <dbReference type="Pfam" id="PF18050"/>
    </source>
</evidence>
<evidence type="ECO:0000256" key="2">
    <source>
        <dbReference type="SAM" id="SignalP"/>
    </source>
</evidence>
<dbReference type="PROSITE" id="PS51257">
    <property type="entry name" value="PROKAR_LIPOPROTEIN"/>
    <property type="match status" value="1"/>
</dbReference>
<evidence type="ECO:0000313" key="5">
    <source>
        <dbReference type="Proteomes" id="UP001458415"/>
    </source>
</evidence>
<dbReference type="RefSeq" id="WP_086722821.1">
    <property type="nucleotide sequence ID" value="NZ_MUBM01000016.1"/>
</dbReference>
<dbReference type="Gene3D" id="2.40.100.20">
    <property type="match status" value="1"/>
</dbReference>
<protein>
    <submittedName>
        <fullName evidence="4">Cyclophilin-like fold protein</fullName>
    </submittedName>
</protein>
<accession>A0ABV1W4P9</accession>
<dbReference type="InterPro" id="IPR029000">
    <property type="entry name" value="Cyclophilin-like_dom_sf"/>
</dbReference>
<dbReference type="SUPFAM" id="SSF50891">
    <property type="entry name" value="Cyclophilin-like"/>
    <property type="match status" value="1"/>
</dbReference>
<keyword evidence="5" id="KW-1185">Reference proteome</keyword>
<dbReference type="Proteomes" id="UP001458415">
    <property type="component" value="Unassembled WGS sequence"/>
</dbReference>